<evidence type="ECO:0000313" key="2">
    <source>
        <dbReference type="Proteomes" id="UP000784294"/>
    </source>
</evidence>
<dbReference type="OrthoDB" id="5951059at2759"/>
<dbReference type="Proteomes" id="UP000784294">
    <property type="component" value="Unassembled WGS sequence"/>
</dbReference>
<reference evidence="1" key="1">
    <citation type="submission" date="2018-11" db="EMBL/GenBank/DDBJ databases">
        <authorList>
            <consortium name="Pathogen Informatics"/>
        </authorList>
    </citation>
    <scope>NUCLEOTIDE SEQUENCE</scope>
</reference>
<organism evidence="1 2">
    <name type="scientific">Protopolystoma xenopodis</name>
    <dbReference type="NCBI Taxonomy" id="117903"/>
    <lineage>
        <taxon>Eukaryota</taxon>
        <taxon>Metazoa</taxon>
        <taxon>Spiralia</taxon>
        <taxon>Lophotrochozoa</taxon>
        <taxon>Platyhelminthes</taxon>
        <taxon>Monogenea</taxon>
        <taxon>Polyopisthocotylea</taxon>
        <taxon>Polystomatidea</taxon>
        <taxon>Polystomatidae</taxon>
        <taxon>Protopolystoma</taxon>
    </lineage>
</organism>
<evidence type="ECO:0000313" key="1">
    <source>
        <dbReference type="EMBL" id="VEL12510.1"/>
    </source>
</evidence>
<protein>
    <submittedName>
        <fullName evidence="1">Uncharacterized protein</fullName>
    </submittedName>
</protein>
<dbReference type="EMBL" id="CAAALY010014983">
    <property type="protein sequence ID" value="VEL12510.1"/>
    <property type="molecule type" value="Genomic_DNA"/>
</dbReference>
<keyword evidence="2" id="KW-1185">Reference proteome</keyword>
<sequence length="115" mass="13476">MNPVIYAKFNREFRTPFRQILLCHCRSINARLRSETYAAQFGLPSSAGCRRRRTETSLGKLRTSEIIYEKSESKAITQYKVTGNFYPEFRIKCIMSDLLYRKILQNKTVNPSDNK</sequence>
<comment type="caution">
    <text evidence="1">The sequence shown here is derived from an EMBL/GenBank/DDBJ whole genome shotgun (WGS) entry which is preliminary data.</text>
</comment>
<accession>A0A448WIH0</accession>
<name>A0A448WIH0_9PLAT</name>
<gene>
    <name evidence="1" type="ORF">PXEA_LOCUS5950</name>
</gene>
<proteinExistence type="predicted"/>
<dbReference type="AlphaFoldDB" id="A0A448WIH0"/>